<dbReference type="EMBL" id="FNEB01000001">
    <property type="protein sequence ID" value="SDI17945.1"/>
    <property type="molecule type" value="Genomic_DNA"/>
</dbReference>
<dbReference type="STRING" id="490829.SAMN05421850_101911"/>
<keyword evidence="2" id="KW-1185">Reference proteome</keyword>
<evidence type="ECO:0000313" key="1">
    <source>
        <dbReference type="EMBL" id="SDI17945.1"/>
    </source>
</evidence>
<evidence type="ECO:0000313" key="2">
    <source>
        <dbReference type="Proteomes" id="UP000199340"/>
    </source>
</evidence>
<name>A0A1G8IGA5_9RHOB</name>
<dbReference type="OrthoDB" id="7303283at2"/>
<protein>
    <recommendedName>
        <fullName evidence="3">Alpha/beta hydrolase family protein</fullName>
    </recommendedName>
</protein>
<proteinExistence type="predicted"/>
<organism evidence="1 2">
    <name type="scientific">Lutimaribacter saemankumensis</name>
    <dbReference type="NCBI Taxonomy" id="490829"/>
    <lineage>
        <taxon>Bacteria</taxon>
        <taxon>Pseudomonadati</taxon>
        <taxon>Pseudomonadota</taxon>
        <taxon>Alphaproteobacteria</taxon>
        <taxon>Rhodobacterales</taxon>
        <taxon>Roseobacteraceae</taxon>
        <taxon>Lutimaribacter</taxon>
    </lineage>
</organism>
<accession>A0A1G8IGA5</accession>
<dbReference type="InterPro" id="IPR029058">
    <property type="entry name" value="AB_hydrolase_fold"/>
</dbReference>
<dbReference type="InterPro" id="IPR010297">
    <property type="entry name" value="DUF900_hydrolase"/>
</dbReference>
<reference evidence="1 2" key="1">
    <citation type="submission" date="2016-10" db="EMBL/GenBank/DDBJ databases">
        <authorList>
            <person name="de Groot N.N."/>
        </authorList>
    </citation>
    <scope>NUCLEOTIDE SEQUENCE [LARGE SCALE GENOMIC DNA]</scope>
    <source>
        <strain evidence="1 2">DSM 28010</strain>
    </source>
</reference>
<dbReference type="Gene3D" id="3.40.50.1820">
    <property type="entry name" value="alpha/beta hydrolase"/>
    <property type="match status" value="1"/>
</dbReference>
<dbReference type="RefSeq" id="WP_090026820.1">
    <property type="nucleotide sequence ID" value="NZ_FNEB01000001.1"/>
</dbReference>
<gene>
    <name evidence="1" type="ORF">SAMN05421850_101911</name>
</gene>
<dbReference type="AlphaFoldDB" id="A0A1G8IGA5"/>
<sequence>MALLEINMHKSGLQGLPEADMLADGDGPVVIMTHGYTYEPGHRRHCPHRLILSAAAGHGRKVISWPRHLGADDDSMLALAYGWPARGTIWQAWQQAADAGAALARVITTIRRAAPHRPVHAIAHSLGARVVLAAVPHLASGALSRVIVLSGAEYAANAAAALDSSAGRDMELINITSRENDLFDFLFERLVAPPVPGDRVIGHGLPMRPNALSLQIDNPGTLAALTACGFPIAAPRGRICHWSSYMRPGIFDLYRALLTDPDALPLAQLRRRLPDTPQPRWSRLLDPPRVTLPLPFAWKPSS</sequence>
<dbReference type="Proteomes" id="UP000199340">
    <property type="component" value="Unassembled WGS sequence"/>
</dbReference>
<dbReference type="SUPFAM" id="SSF53474">
    <property type="entry name" value="alpha/beta-Hydrolases"/>
    <property type="match status" value="1"/>
</dbReference>
<dbReference type="Pfam" id="PF05990">
    <property type="entry name" value="DUF900"/>
    <property type="match status" value="1"/>
</dbReference>
<evidence type="ECO:0008006" key="3">
    <source>
        <dbReference type="Google" id="ProtNLM"/>
    </source>
</evidence>